<feature type="compositionally biased region" description="Basic and acidic residues" evidence="1">
    <location>
        <begin position="79"/>
        <end position="88"/>
    </location>
</feature>
<feature type="region of interest" description="Disordered" evidence="1">
    <location>
        <begin position="1"/>
        <end position="32"/>
    </location>
</feature>
<keyword evidence="3" id="KW-1185">Reference proteome</keyword>
<proteinExistence type="predicted"/>
<comment type="caution">
    <text evidence="2">The sequence shown here is derived from an EMBL/GenBank/DDBJ whole genome shotgun (WGS) entry which is preliminary data.</text>
</comment>
<evidence type="ECO:0000256" key="1">
    <source>
        <dbReference type="SAM" id="MobiDB-lite"/>
    </source>
</evidence>
<sequence length="100" mass="10685">MKTEKANIAYERQPGISGSSGKNVNKAAVSDATCRHDTSEATKHSGVAEHLLPIQIYESELTDSTGSTAGFKSDDEDSGKDGEIHEEPTLSSILLYNSDI</sequence>
<dbReference type="Proteomes" id="UP000324222">
    <property type="component" value="Unassembled WGS sequence"/>
</dbReference>
<protein>
    <submittedName>
        <fullName evidence="2">Uncharacterized protein</fullName>
    </submittedName>
</protein>
<accession>A0A5B7F163</accession>
<reference evidence="2 3" key="1">
    <citation type="submission" date="2019-05" db="EMBL/GenBank/DDBJ databases">
        <title>Another draft genome of Portunus trituberculatus and its Hox gene families provides insights of decapod evolution.</title>
        <authorList>
            <person name="Jeong J.-H."/>
            <person name="Song I."/>
            <person name="Kim S."/>
            <person name="Choi T."/>
            <person name="Kim D."/>
            <person name="Ryu S."/>
            <person name="Kim W."/>
        </authorList>
    </citation>
    <scope>NUCLEOTIDE SEQUENCE [LARGE SCALE GENOMIC DNA]</scope>
    <source>
        <tissue evidence="2">Muscle</tissue>
    </source>
</reference>
<dbReference type="EMBL" id="VSRR010004361">
    <property type="protein sequence ID" value="MPC39435.1"/>
    <property type="molecule type" value="Genomic_DNA"/>
</dbReference>
<dbReference type="AlphaFoldDB" id="A0A5B7F163"/>
<organism evidence="2 3">
    <name type="scientific">Portunus trituberculatus</name>
    <name type="common">Swimming crab</name>
    <name type="synonym">Neptunus trituberculatus</name>
    <dbReference type="NCBI Taxonomy" id="210409"/>
    <lineage>
        <taxon>Eukaryota</taxon>
        <taxon>Metazoa</taxon>
        <taxon>Ecdysozoa</taxon>
        <taxon>Arthropoda</taxon>
        <taxon>Crustacea</taxon>
        <taxon>Multicrustacea</taxon>
        <taxon>Malacostraca</taxon>
        <taxon>Eumalacostraca</taxon>
        <taxon>Eucarida</taxon>
        <taxon>Decapoda</taxon>
        <taxon>Pleocyemata</taxon>
        <taxon>Brachyura</taxon>
        <taxon>Eubrachyura</taxon>
        <taxon>Portunoidea</taxon>
        <taxon>Portunidae</taxon>
        <taxon>Portuninae</taxon>
        <taxon>Portunus</taxon>
    </lineage>
</organism>
<evidence type="ECO:0000313" key="3">
    <source>
        <dbReference type="Proteomes" id="UP000324222"/>
    </source>
</evidence>
<feature type="region of interest" description="Disordered" evidence="1">
    <location>
        <begin position="58"/>
        <end position="91"/>
    </location>
</feature>
<gene>
    <name evidence="2" type="ORF">E2C01_032971</name>
</gene>
<name>A0A5B7F163_PORTR</name>
<evidence type="ECO:0000313" key="2">
    <source>
        <dbReference type="EMBL" id="MPC39435.1"/>
    </source>
</evidence>